<sequence length="227" mass="25434">MREILSRTFGGFQKNSSRKLSKATGEQTNSETTIDEKSAEDYRTSPRDRTIFRAARLSSRIHDVEGLAIVRNISEDGMQVETKLGFENGEHVAVSLADGDRIEGEVVWQDGNSFGIKFFDWVSVEQALNRGSETPHGFKPRAPRIVLDLPVTLRVGGYLADARICDLSQRGAKLKFDRFLPIDTRVQISYDALRPISGSVKWQASDSIGVEFHRTLSIEELSSWTGR</sequence>
<evidence type="ECO:0000259" key="2">
    <source>
        <dbReference type="Pfam" id="PF07238"/>
    </source>
</evidence>
<organism evidence="3 4">
    <name type="scientific">Sphingorhabdus buctiana</name>
    <dbReference type="NCBI Taxonomy" id="1508805"/>
    <lineage>
        <taxon>Bacteria</taxon>
        <taxon>Pseudomonadati</taxon>
        <taxon>Pseudomonadota</taxon>
        <taxon>Alphaproteobacteria</taxon>
        <taxon>Sphingomonadales</taxon>
        <taxon>Sphingomonadaceae</taxon>
        <taxon>Sphingorhabdus</taxon>
    </lineage>
</organism>
<keyword evidence="4" id="KW-1185">Reference proteome</keyword>
<dbReference type="SUPFAM" id="SSF141371">
    <property type="entry name" value="PilZ domain-like"/>
    <property type="match status" value="2"/>
</dbReference>
<dbReference type="Proteomes" id="UP001597215">
    <property type="component" value="Unassembled WGS sequence"/>
</dbReference>
<evidence type="ECO:0000313" key="4">
    <source>
        <dbReference type="Proteomes" id="UP001597215"/>
    </source>
</evidence>
<dbReference type="Pfam" id="PF07238">
    <property type="entry name" value="PilZ"/>
    <property type="match status" value="2"/>
</dbReference>
<dbReference type="EMBL" id="JBHUEL010000010">
    <property type="protein sequence ID" value="MFD1767482.1"/>
    <property type="molecule type" value="Genomic_DNA"/>
</dbReference>
<comment type="caution">
    <text evidence="3">The sequence shown here is derived from an EMBL/GenBank/DDBJ whole genome shotgun (WGS) entry which is preliminary data.</text>
</comment>
<reference evidence="4" key="1">
    <citation type="journal article" date="2019" name="Int. J. Syst. Evol. Microbiol.">
        <title>The Global Catalogue of Microorganisms (GCM) 10K type strain sequencing project: providing services to taxonomists for standard genome sequencing and annotation.</title>
        <authorList>
            <consortium name="The Broad Institute Genomics Platform"/>
            <consortium name="The Broad Institute Genome Sequencing Center for Infectious Disease"/>
            <person name="Wu L."/>
            <person name="Ma J."/>
        </authorList>
    </citation>
    <scope>NUCLEOTIDE SEQUENCE [LARGE SCALE GENOMIC DNA]</scope>
    <source>
        <strain evidence="4">CGMCC 1.12449</strain>
    </source>
</reference>
<name>A0ABW4MIW7_9SPHN</name>
<gene>
    <name evidence="3" type="ORF">ACFSAG_11595</name>
</gene>
<feature type="compositionally biased region" description="Basic and acidic residues" evidence="1">
    <location>
        <begin position="34"/>
        <end position="45"/>
    </location>
</feature>
<feature type="domain" description="PilZ" evidence="2">
    <location>
        <begin position="141"/>
        <end position="220"/>
    </location>
</feature>
<feature type="region of interest" description="Disordered" evidence="1">
    <location>
        <begin position="15"/>
        <end position="45"/>
    </location>
</feature>
<evidence type="ECO:0000256" key="1">
    <source>
        <dbReference type="SAM" id="MobiDB-lite"/>
    </source>
</evidence>
<accession>A0ABW4MIW7</accession>
<dbReference type="RefSeq" id="WP_381514931.1">
    <property type="nucleotide sequence ID" value="NZ_JBHUEL010000010.1"/>
</dbReference>
<evidence type="ECO:0000313" key="3">
    <source>
        <dbReference type="EMBL" id="MFD1767482.1"/>
    </source>
</evidence>
<feature type="domain" description="PilZ" evidence="2">
    <location>
        <begin position="44"/>
        <end position="120"/>
    </location>
</feature>
<proteinExistence type="predicted"/>
<protein>
    <submittedName>
        <fullName evidence="3">PilZ domain-containing protein</fullName>
    </submittedName>
</protein>
<dbReference type="InterPro" id="IPR009875">
    <property type="entry name" value="PilZ_domain"/>
</dbReference>